<feature type="transmembrane region" description="Helical" evidence="5">
    <location>
        <begin position="295"/>
        <end position="314"/>
    </location>
</feature>
<feature type="transmembrane region" description="Helical" evidence="5">
    <location>
        <begin position="95"/>
        <end position="115"/>
    </location>
</feature>
<proteinExistence type="predicted"/>
<dbReference type="Pfam" id="PF00083">
    <property type="entry name" value="Sugar_tr"/>
    <property type="match status" value="1"/>
</dbReference>
<comment type="subcellular location">
    <subcellularLocation>
        <location evidence="1">Membrane</location>
        <topology evidence="1">Multi-pass membrane protein</topology>
    </subcellularLocation>
</comment>
<keyword evidence="3 5" id="KW-1133">Transmembrane helix</keyword>
<dbReference type="Proteomes" id="UP000094776">
    <property type="component" value="Chromosome 2"/>
</dbReference>
<sequence>MGVDASRTRELPWYKTLSRRQWSILAASNFGWMFDGFENYALILTAGVALHQLVEPSAQGSLPVYIGALIAINLLGWGVGGMLGGILADYIGRKCMMIASILAYSVTTGLSGFAWSFESLAVLRFLVGVAVGSEWATGSSMMAELWPDHARGKGAGLMQCGLGLGFFFASLAWLLIAPLGEHAWRYMYLLGVLPALLTLWIRRAIPESALWEAVKAKRVAAQKKQQSGVALSSEDAHLVKFTLSDLFVDRAVRGRTVAVFLMSLATTVGFWSISTWVPPFIAATAGANGLVAAKWASYAGMAFTVGSITGYVALGFLSDAYGRKPVTIAFYVLALLTTPVLFFTTTDVYVLLGFAFVSGIFANGQYTWMPVWLPELYPTRMRSTALAFAFNAPRFLAFLGPLLAGTMIHAFGGYGQAALALACVYLVGIFAAPALPETNGKPLPR</sequence>
<evidence type="ECO:0000256" key="5">
    <source>
        <dbReference type="SAM" id="Phobius"/>
    </source>
</evidence>
<dbReference type="PANTHER" id="PTHR23508:SF10">
    <property type="entry name" value="CARBOXYLIC ACID TRANSPORTER PROTEIN HOMOLOG"/>
    <property type="match status" value="1"/>
</dbReference>
<dbReference type="SUPFAM" id="SSF103473">
    <property type="entry name" value="MFS general substrate transporter"/>
    <property type="match status" value="1"/>
</dbReference>
<keyword evidence="4 5" id="KW-0472">Membrane</keyword>
<dbReference type="InterPro" id="IPR005828">
    <property type="entry name" value="MFS_sugar_transport-like"/>
</dbReference>
<accession>A0A1B4Q490</accession>
<name>A0A1B4Q490_BURCE</name>
<evidence type="ECO:0000256" key="3">
    <source>
        <dbReference type="ARBA" id="ARBA00022989"/>
    </source>
</evidence>
<organism evidence="7 8">
    <name type="scientific">Burkholderia cepacia</name>
    <name type="common">Pseudomonas cepacia</name>
    <dbReference type="NCBI Taxonomy" id="292"/>
    <lineage>
        <taxon>Bacteria</taxon>
        <taxon>Pseudomonadati</taxon>
        <taxon>Pseudomonadota</taxon>
        <taxon>Betaproteobacteria</taxon>
        <taxon>Burkholderiales</taxon>
        <taxon>Burkholderiaceae</taxon>
        <taxon>Burkholderia</taxon>
        <taxon>Burkholderia cepacia complex</taxon>
    </lineage>
</organism>
<dbReference type="InterPro" id="IPR036259">
    <property type="entry name" value="MFS_trans_sf"/>
</dbReference>
<dbReference type="PROSITE" id="PS50850">
    <property type="entry name" value="MFS"/>
    <property type="match status" value="1"/>
</dbReference>
<gene>
    <name evidence="7" type="ORF">WT26_25345</name>
</gene>
<feature type="transmembrane region" description="Helical" evidence="5">
    <location>
        <begin position="385"/>
        <end position="408"/>
    </location>
</feature>
<feature type="transmembrane region" description="Helical" evidence="5">
    <location>
        <begin position="64"/>
        <end position="88"/>
    </location>
</feature>
<dbReference type="Gene3D" id="1.20.1250.20">
    <property type="entry name" value="MFS general substrate transporter like domains"/>
    <property type="match status" value="1"/>
</dbReference>
<evidence type="ECO:0000256" key="2">
    <source>
        <dbReference type="ARBA" id="ARBA00022692"/>
    </source>
</evidence>
<feature type="domain" description="Major facilitator superfamily (MFS) profile" evidence="6">
    <location>
        <begin position="24"/>
        <end position="440"/>
    </location>
</feature>
<feature type="transmembrane region" description="Helical" evidence="5">
    <location>
        <begin position="414"/>
        <end position="435"/>
    </location>
</feature>
<reference evidence="7 8" key="1">
    <citation type="submission" date="2015-12" db="EMBL/GenBank/DDBJ databases">
        <title>Diversity of Burkholderia near neighbor genomes.</title>
        <authorList>
            <person name="Sahl J."/>
            <person name="Wagner D."/>
            <person name="Keim P."/>
        </authorList>
    </citation>
    <scope>NUCLEOTIDE SEQUENCE [LARGE SCALE GENOMIC DNA]</scope>
    <source>
        <strain evidence="7 8">MSMB1184WGS</strain>
    </source>
</reference>
<dbReference type="InterPro" id="IPR020846">
    <property type="entry name" value="MFS_dom"/>
</dbReference>
<evidence type="ECO:0000259" key="6">
    <source>
        <dbReference type="PROSITE" id="PS50850"/>
    </source>
</evidence>
<dbReference type="InterPro" id="IPR005829">
    <property type="entry name" value="Sugar_transporter_CS"/>
</dbReference>
<feature type="transmembrane region" description="Helical" evidence="5">
    <location>
        <begin position="326"/>
        <end position="343"/>
    </location>
</feature>
<dbReference type="PANTHER" id="PTHR23508">
    <property type="entry name" value="CARBOXYLIC ACID TRANSPORTER PROTEIN HOMOLOG"/>
    <property type="match status" value="1"/>
</dbReference>
<dbReference type="GO" id="GO:0005886">
    <property type="term" value="C:plasma membrane"/>
    <property type="evidence" value="ECO:0007669"/>
    <property type="project" value="TreeGrafter"/>
</dbReference>
<evidence type="ECO:0000313" key="8">
    <source>
        <dbReference type="Proteomes" id="UP000094776"/>
    </source>
</evidence>
<dbReference type="GO" id="GO:0046943">
    <property type="term" value="F:carboxylic acid transmembrane transporter activity"/>
    <property type="evidence" value="ECO:0007669"/>
    <property type="project" value="TreeGrafter"/>
</dbReference>
<keyword evidence="2 5" id="KW-0812">Transmembrane</keyword>
<feature type="transmembrane region" description="Helical" evidence="5">
    <location>
        <begin position="257"/>
        <end position="283"/>
    </location>
</feature>
<dbReference type="EMBL" id="CP013444">
    <property type="protein sequence ID" value="AOK21001.1"/>
    <property type="molecule type" value="Genomic_DNA"/>
</dbReference>
<feature type="transmembrane region" description="Helical" evidence="5">
    <location>
        <begin position="349"/>
        <end position="373"/>
    </location>
</feature>
<evidence type="ECO:0000256" key="1">
    <source>
        <dbReference type="ARBA" id="ARBA00004141"/>
    </source>
</evidence>
<evidence type="ECO:0000313" key="7">
    <source>
        <dbReference type="EMBL" id="AOK21001.1"/>
    </source>
</evidence>
<evidence type="ECO:0000256" key="4">
    <source>
        <dbReference type="ARBA" id="ARBA00023136"/>
    </source>
</evidence>
<dbReference type="PROSITE" id="PS00216">
    <property type="entry name" value="SUGAR_TRANSPORT_1"/>
    <property type="match status" value="2"/>
</dbReference>
<dbReference type="AlphaFoldDB" id="A0A1B4Q490"/>
<protein>
    <submittedName>
        <fullName evidence="7">MFS transporter</fullName>
    </submittedName>
</protein>
<feature type="transmembrane region" description="Helical" evidence="5">
    <location>
        <begin position="155"/>
        <end position="177"/>
    </location>
</feature>